<keyword evidence="2" id="KW-1185">Reference proteome</keyword>
<name>A0AAE1AKH9_9GAST</name>
<protein>
    <submittedName>
        <fullName evidence="1">Uncharacterized protein</fullName>
    </submittedName>
</protein>
<dbReference type="AlphaFoldDB" id="A0AAE1AKH9"/>
<proteinExistence type="predicted"/>
<sequence length="147" mass="15859">MKLAGILLRHSLDQLPPLNVTTCGDERLNRFTDVFSGLMERLLHGPTLAWRYNYVDLDLITRSAGNLNSGKIQVILLAGIVLDEGCPFAEIGSEDPGISRREGFGARTLRSAVKGFGPAVNGLKPANMKRAVETVAKGTGVNGWTQP</sequence>
<evidence type="ECO:0000313" key="2">
    <source>
        <dbReference type="Proteomes" id="UP001283361"/>
    </source>
</evidence>
<evidence type="ECO:0000313" key="1">
    <source>
        <dbReference type="EMBL" id="KAK3788871.1"/>
    </source>
</evidence>
<dbReference type="Proteomes" id="UP001283361">
    <property type="component" value="Unassembled WGS sequence"/>
</dbReference>
<accession>A0AAE1AKH9</accession>
<gene>
    <name evidence="1" type="ORF">RRG08_012197</name>
</gene>
<dbReference type="EMBL" id="JAWDGP010001720">
    <property type="protein sequence ID" value="KAK3788871.1"/>
    <property type="molecule type" value="Genomic_DNA"/>
</dbReference>
<comment type="caution">
    <text evidence="1">The sequence shown here is derived from an EMBL/GenBank/DDBJ whole genome shotgun (WGS) entry which is preliminary data.</text>
</comment>
<organism evidence="1 2">
    <name type="scientific">Elysia crispata</name>
    <name type="common">lettuce slug</name>
    <dbReference type="NCBI Taxonomy" id="231223"/>
    <lineage>
        <taxon>Eukaryota</taxon>
        <taxon>Metazoa</taxon>
        <taxon>Spiralia</taxon>
        <taxon>Lophotrochozoa</taxon>
        <taxon>Mollusca</taxon>
        <taxon>Gastropoda</taxon>
        <taxon>Heterobranchia</taxon>
        <taxon>Euthyneura</taxon>
        <taxon>Panpulmonata</taxon>
        <taxon>Sacoglossa</taxon>
        <taxon>Placobranchoidea</taxon>
        <taxon>Plakobranchidae</taxon>
        <taxon>Elysia</taxon>
    </lineage>
</organism>
<reference evidence="1" key="1">
    <citation type="journal article" date="2023" name="G3 (Bethesda)">
        <title>A reference genome for the long-term kleptoplast-retaining sea slug Elysia crispata morphotype clarki.</title>
        <authorList>
            <person name="Eastman K.E."/>
            <person name="Pendleton A.L."/>
            <person name="Shaikh M.A."/>
            <person name="Suttiyut T."/>
            <person name="Ogas R."/>
            <person name="Tomko P."/>
            <person name="Gavelis G."/>
            <person name="Widhalm J.R."/>
            <person name="Wisecaver J.H."/>
        </authorList>
    </citation>
    <scope>NUCLEOTIDE SEQUENCE</scope>
    <source>
        <strain evidence="1">ECLA1</strain>
    </source>
</reference>